<dbReference type="Pfam" id="PF14323">
    <property type="entry name" value="GxGYxYP_C"/>
    <property type="match status" value="1"/>
</dbReference>
<reference evidence="6 7" key="1">
    <citation type="submission" date="2020-08" db="EMBL/GenBank/DDBJ databases">
        <title>Cohnella phylogeny.</title>
        <authorList>
            <person name="Dunlap C."/>
        </authorList>
    </citation>
    <scope>NUCLEOTIDE SEQUENCE [LARGE SCALE GENOMIC DNA]</scope>
    <source>
        <strain evidence="6 7">DSM 25239</strain>
    </source>
</reference>
<organism evidence="6 7">
    <name type="scientific">Cohnella xylanilytica</name>
    <dbReference type="NCBI Taxonomy" id="557555"/>
    <lineage>
        <taxon>Bacteria</taxon>
        <taxon>Bacillati</taxon>
        <taxon>Bacillota</taxon>
        <taxon>Bacilli</taxon>
        <taxon>Bacillales</taxon>
        <taxon>Paenibacillaceae</taxon>
        <taxon>Cohnella</taxon>
    </lineage>
</organism>
<dbReference type="InterPro" id="IPR048310">
    <property type="entry name" value="GxGYxYP_N_2nd"/>
</dbReference>
<name>A0A841U2M2_9BACL</name>
<keyword evidence="7" id="KW-1185">Reference proteome</keyword>
<dbReference type="AlphaFoldDB" id="A0A841U2M2"/>
<evidence type="ECO:0000313" key="7">
    <source>
        <dbReference type="Proteomes" id="UP000553776"/>
    </source>
</evidence>
<dbReference type="EMBL" id="JACJVR010000110">
    <property type="protein sequence ID" value="MBB6694987.1"/>
    <property type="molecule type" value="Genomic_DNA"/>
</dbReference>
<dbReference type="InterPro" id="IPR038410">
    <property type="entry name" value="GxGYxYP_C_sf"/>
</dbReference>
<evidence type="ECO:0000259" key="5">
    <source>
        <dbReference type="Pfam" id="PF20958"/>
    </source>
</evidence>
<accession>A0A841U2M2</accession>
<dbReference type="RefSeq" id="WP_185138946.1">
    <property type="nucleotide sequence ID" value="NZ_JACJVR010000110.1"/>
</dbReference>
<proteinExistence type="predicted"/>
<gene>
    <name evidence="6" type="ORF">H7B90_26690</name>
</gene>
<evidence type="ECO:0008006" key="8">
    <source>
        <dbReference type="Google" id="ProtNLM"/>
    </source>
</evidence>
<feature type="domain" description="GxGYxYP putative glycoside hydrolase third N-terminal" evidence="5">
    <location>
        <begin position="363"/>
        <end position="441"/>
    </location>
</feature>
<dbReference type="Pfam" id="PF20958">
    <property type="entry name" value="GxGYxYP_N_3rd"/>
    <property type="match status" value="1"/>
</dbReference>
<protein>
    <recommendedName>
        <fullName evidence="8">GxGYxY motif-containing protein</fullName>
    </recommendedName>
</protein>
<dbReference type="InterPro" id="IPR048309">
    <property type="entry name" value="GxGYxYP_N_3rd"/>
</dbReference>
<dbReference type="Gene3D" id="3.20.20.490">
    <property type="entry name" value="GxGYxYP glycoside hydrolase, C-terminal domain"/>
    <property type="match status" value="1"/>
</dbReference>
<evidence type="ECO:0000256" key="1">
    <source>
        <dbReference type="SAM" id="SignalP"/>
    </source>
</evidence>
<keyword evidence="1" id="KW-0732">Signal</keyword>
<sequence>MIRKATIASLALSLLCSTALSFGASAEPSETAGTAGQKPSPKSTIQWPAHQALPSFARAERLDVANVREQPGDVKLLMTTLQGLVNREKPRIYLIQNENDPWFENMTLPHTVYDSYLDLFNKYRKAVKGMIVYDPDVPDSINVATTLAGLKDAVVVSPEWADTLTAAPYNLQVLDDLRGRFEDKLDAYQWQYDHLWSRTTHRMLIGLSPNTSIPIPPGIPDTFDTIAEETRQLRDASNRDTYEYDLSSYLGGDAVYVRFDDSFPQDGWGPAVHAISVEADGQTIARFDTNTPEEEAYLYDRQGSKALPGADHRFADNGNYFVYEFKPPADAKKLTISIEMWNQFKVSVGNVRPLSSEQREPYGYLRDYAVANKAMVFWLSTDVPEQRALFEKILSDVEPGTPYLGWFSNDFEGEAASVDLLSSYSVFTLAADWFHNMTVFSGTRPEKVKDRKLVKAKPENKIYVTFTFGEGDNLQYDENHMREILWEDPARGQVPINWTSSPLLYDAAPAILNYYRQTATDNDLLVAGPSGAGYFSPHPWPETTFPDFLKKGYRYMKETGMTIPMVINREGTTDVPLTEEEAAAYGKYAKVPGILLAGGSFGINIVGGVPVSNQKGIGTVQDGKNALADAKAGWDGKSPLFLSVGVNAWGMRPSDVLAIAESLGPEYEVVAADRYFSLVRQAYGLKPQ</sequence>
<comment type="caution">
    <text evidence="6">The sequence shown here is derived from an EMBL/GenBank/DDBJ whole genome shotgun (WGS) entry which is preliminary data.</text>
</comment>
<feature type="domain" description="GxGYxYP putative glycoside hydrolase C-terminal" evidence="2">
    <location>
        <begin position="460"/>
        <end position="680"/>
    </location>
</feature>
<evidence type="ECO:0000259" key="4">
    <source>
        <dbReference type="Pfam" id="PF20957"/>
    </source>
</evidence>
<dbReference type="InterPro" id="IPR025832">
    <property type="entry name" value="GxGYxYP_C"/>
</dbReference>
<feature type="signal peptide" evidence="1">
    <location>
        <begin position="1"/>
        <end position="26"/>
    </location>
</feature>
<dbReference type="Pfam" id="PF20957">
    <property type="entry name" value="GxGYxYP_N_2nd"/>
    <property type="match status" value="1"/>
</dbReference>
<feature type="domain" description="GxGYxYP putative glycoside hydrolase first N-terminal" evidence="3">
    <location>
        <begin position="64"/>
        <end position="109"/>
    </location>
</feature>
<dbReference type="InterPro" id="IPR032626">
    <property type="entry name" value="GxGYxYP_N_1st"/>
</dbReference>
<feature type="chain" id="PRO_5032603054" description="GxGYxY motif-containing protein" evidence="1">
    <location>
        <begin position="27"/>
        <end position="688"/>
    </location>
</feature>
<evidence type="ECO:0000259" key="3">
    <source>
        <dbReference type="Pfam" id="PF16216"/>
    </source>
</evidence>
<dbReference type="PANTHER" id="PTHR37321:SF1">
    <property type="entry name" value="EXPORTED PROTEIN"/>
    <property type="match status" value="1"/>
</dbReference>
<dbReference type="Proteomes" id="UP000553776">
    <property type="component" value="Unassembled WGS sequence"/>
</dbReference>
<evidence type="ECO:0000313" key="6">
    <source>
        <dbReference type="EMBL" id="MBB6694987.1"/>
    </source>
</evidence>
<feature type="domain" description="GxGYxYP putative glycoside hydrolase second N-terminal" evidence="4">
    <location>
        <begin position="127"/>
        <end position="198"/>
    </location>
</feature>
<dbReference type="Pfam" id="PF16216">
    <property type="entry name" value="GxGYxYP_N"/>
    <property type="match status" value="1"/>
</dbReference>
<evidence type="ECO:0000259" key="2">
    <source>
        <dbReference type="Pfam" id="PF14323"/>
    </source>
</evidence>
<dbReference type="PANTHER" id="PTHR37321">
    <property type="entry name" value="EXPORTED PROTEIN-RELATED"/>
    <property type="match status" value="1"/>
</dbReference>